<feature type="region of interest" description="Disordered" evidence="7">
    <location>
        <begin position="1"/>
        <end position="31"/>
    </location>
</feature>
<proteinExistence type="inferred from homology"/>
<comment type="similarity">
    <text evidence="1">Belongs to the DNA mismatch repair MutS family.</text>
</comment>
<sequence>MSSSSRSSSLRPFDLFSDQRSESGSPGAPTQDGKLLCDSLAPLVNAFFSAQCEKTSPSSSRNSNGKQAPMAKYGFFAAMRSSANNSRQSYQVLKSQVVVAIVEGLGFAKGEVGVAYIDMLQPVLRLAQFSDSNSYAKLLAKLEVLNPAEVLLPDSAIGDDGKMHVLCTMIEEHFVHTEITSVSRRCFNEAAGLETIDRICLEECQDVRRSLDEKYYCLASTAALIDYLEKVQKSVFMAKSMRVVYEGSERSLIIGADTAKQLELMTSLKVVDNVECSLFGVLNFTCTYGGARMLRASILQPSCDLSVINDRLSAIEELLENAEGFNNLRSALCSMRDIERSIPMCIGESSEQTPRFAEYRIRQMTLLLHTLEMVEPLLHTLESFRNGLFLGYAKVLQDGRFVGILSTIRRYIQDDSLGRSGPLKGRNELCFTIRPNLNGLLDVFRKTYIEYVSDVEERIDFNFKEIILLSDKLIGELLSEMRRYMSCLYDLSEVISSLDFILSLTMRAELSNWVRPDFTDTLAISQARHPLMDSFDKSNFVPNDVYAGPDSRFIIISGPNMSGKSTYLKTVGMLQLLAQMGSFVPAQIASFRLCDQLFSRIGHNDSLESSSSSFMVEMKDMSYILNNFTNESLILIDELGRNTSEDEGYACCVAICERFMTSEAFVLLVTHYLDLVELDRLYPYVDSYHFEAPFDSARKQVQTSHKLLRGLHAGPAYGFELAEIAMFPQDVINNAKQLLEELRSKKKKQNEESSCQLRKQRAVMRLRHRLAQVIKMTDVENSVLMGYLNQLKESYLKEVDAIDSNAE</sequence>
<dbReference type="GO" id="GO:0005524">
    <property type="term" value="F:ATP binding"/>
    <property type="evidence" value="ECO:0007669"/>
    <property type="project" value="UniProtKB-KW"/>
</dbReference>
<organism evidence="10 11">
    <name type="scientific">Trichuris suis</name>
    <name type="common">pig whipworm</name>
    <dbReference type="NCBI Taxonomy" id="68888"/>
    <lineage>
        <taxon>Eukaryota</taxon>
        <taxon>Metazoa</taxon>
        <taxon>Ecdysozoa</taxon>
        <taxon>Nematoda</taxon>
        <taxon>Enoplea</taxon>
        <taxon>Dorylaimia</taxon>
        <taxon>Trichinellida</taxon>
        <taxon>Trichuridae</taxon>
        <taxon>Trichuris</taxon>
    </lineage>
</organism>
<feature type="domain" description="DNA mismatch repair protein MutS core" evidence="8">
    <location>
        <begin position="273"/>
        <end position="535"/>
    </location>
</feature>
<keyword evidence="4" id="KW-0238">DNA-binding</keyword>
<evidence type="ECO:0000313" key="10">
    <source>
        <dbReference type="EMBL" id="KFD54869.1"/>
    </source>
</evidence>
<protein>
    <recommendedName>
        <fullName evidence="12">DNA mismatch repair proteins mutS family domain-containing protein</fullName>
    </recommendedName>
</protein>
<evidence type="ECO:0000256" key="4">
    <source>
        <dbReference type="ARBA" id="ARBA00023125"/>
    </source>
</evidence>
<dbReference type="EMBL" id="KL363204">
    <property type="protein sequence ID" value="KFD54869.1"/>
    <property type="molecule type" value="Genomic_DNA"/>
</dbReference>
<reference evidence="10 11" key="1">
    <citation type="journal article" date="2014" name="Nat. Genet.">
        <title>Genome and transcriptome of the porcine whipworm Trichuris suis.</title>
        <authorList>
            <person name="Jex A.R."/>
            <person name="Nejsum P."/>
            <person name="Schwarz E.M."/>
            <person name="Hu L."/>
            <person name="Young N.D."/>
            <person name="Hall R.S."/>
            <person name="Korhonen P.K."/>
            <person name="Liao S."/>
            <person name="Thamsborg S."/>
            <person name="Xia J."/>
            <person name="Xu P."/>
            <person name="Wang S."/>
            <person name="Scheerlinck J.P."/>
            <person name="Hofmann A."/>
            <person name="Sternberg P.W."/>
            <person name="Wang J."/>
            <person name="Gasser R.B."/>
        </authorList>
    </citation>
    <scope>NUCLEOTIDE SEQUENCE [LARGE SCALE GENOMIC DNA]</scope>
    <source>
        <strain evidence="10">DCEP-RM93M</strain>
    </source>
</reference>
<dbReference type="InterPro" id="IPR036678">
    <property type="entry name" value="MutS_con_dom_sf"/>
</dbReference>
<accession>A0A085MCC3</accession>
<evidence type="ECO:0000313" key="11">
    <source>
        <dbReference type="Proteomes" id="UP000030764"/>
    </source>
</evidence>
<dbReference type="Pfam" id="PF05188">
    <property type="entry name" value="MutS_II"/>
    <property type="match status" value="1"/>
</dbReference>
<dbReference type="InterPro" id="IPR036187">
    <property type="entry name" value="DNA_mismatch_repair_MutS_sf"/>
</dbReference>
<keyword evidence="3" id="KW-0067">ATP-binding</keyword>
<dbReference type="InterPro" id="IPR000432">
    <property type="entry name" value="DNA_mismatch_repair_MutS_C"/>
</dbReference>
<evidence type="ECO:0000256" key="5">
    <source>
        <dbReference type="ARBA" id="ARBA00023254"/>
    </source>
</evidence>
<dbReference type="InterPro" id="IPR011184">
    <property type="entry name" value="DNA_mismatch_repair_Msh2"/>
</dbReference>
<evidence type="ECO:0000256" key="6">
    <source>
        <dbReference type="SAM" id="Coils"/>
    </source>
</evidence>
<dbReference type="Proteomes" id="UP000030764">
    <property type="component" value="Unassembled WGS sequence"/>
</dbReference>
<dbReference type="Pfam" id="PF05192">
    <property type="entry name" value="MutS_III"/>
    <property type="match status" value="1"/>
</dbReference>
<evidence type="ECO:0000259" key="8">
    <source>
        <dbReference type="SMART" id="SM00533"/>
    </source>
</evidence>
<dbReference type="SUPFAM" id="SSF53150">
    <property type="entry name" value="DNA repair protein MutS, domain II"/>
    <property type="match status" value="1"/>
</dbReference>
<feature type="coiled-coil region" evidence="6">
    <location>
        <begin position="732"/>
        <end position="759"/>
    </location>
</feature>
<dbReference type="SMART" id="SM00534">
    <property type="entry name" value="MUTSac"/>
    <property type="match status" value="1"/>
</dbReference>
<dbReference type="GO" id="GO:0006298">
    <property type="term" value="P:mismatch repair"/>
    <property type="evidence" value="ECO:0007669"/>
    <property type="project" value="InterPro"/>
</dbReference>
<gene>
    <name evidence="10" type="ORF">M513_04303</name>
</gene>
<dbReference type="SMART" id="SM00533">
    <property type="entry name" value="MUTSd"/>
    <property type="match status" value="1"/>
</dbReference>
<dbReference type="GO" id="GO:0030983">
    <property type="term" value="F:mismatched DNA binding"/>
    <property type="evidence" value="ECO:0007669"/>
    <property type="project" value="InterPro"/>
</dbReference>
<evidence type="ECO:0000259" key="9">
    <source>
        <dbReference type="SMART" id="SM00534"/>
    </source>
</evidence>
<dbReference type="GO" id="GO:0005634">
    <property type="term" value="C:nucleus"/>
    <property type="evidence" value="ECO:0007669"/>
    <property type="project" value="TreeGrafter"/>
</dbReference>
<keyword evidence="2" id="KW-0547">Nucleotide-binding</keyword>
<feature type="compositionally biased region" description="Low complexity" evidence="7">
    <location>
        <begin position="1"/>
        <end position="18"/>
    </location>
</feature>
<dbReference type="PIRSF" id="PIRSF005813">
    <property type="entry name" value="MSH2"/>
    <property type="match status" value="1"/>
</dbReference>
<dbReference type="Gene3D" id="1.10.1420.10">
    <property type="match status" value="1"/>
</dbReference>
<dbReference type="Gene3D" id="3.40.50.300">
    <property type="entry name" value="P-loop containing nucleotide triphosphate hydrolases"/>
    <property type="match status" value="1"/>
</dbReference>
<evidence type="ECO:0000256" key="2">
    <source>
        <dbReference type="ARBA" id="ARBA00022741"/>
    </source>
</evidence>
<dbReference type="SUPFAM" id="SSF52540">
    <property type="entry name" value="P-loop containing nucleoside triphosphate hydrolases"/>
    <property type="match status" value="1"/>
</dbReference>
<dbReference type="GO" id="GO:0007131">
    <property type="term" value="P:reciprocal meiotic recombination"/>
    <property type="evidence" value="ECO:0007669"/>
    <property type="project" value="TreeGrafter"/>
</dbReference>
<dbReference type="PANTHER" id="PTHR11361:SF21">
    <property type="entry name" value="MUTS PROTEIN HOMOLOG 4"/>
    <property type="match status" value="1"/>
</dbReference>
<evidence type="ECO:0000256" key="1">
    <source>
        <dbReference type="ARBA" id="ARBA00006271"/>
    </source>
</evidence>
<dbReference type="GO" id="GO:0140664">
    <property type="term" value="F:ATP-dependent DNA damage sensor activity"/>
    <property type="evidence" value="ECO:0007669"/>
    <property type="project" value="InterPro"/>
</dbReference>
<dbReference type="InterPro" id="IPR045076">
    <property type="entry name" value="MutS"/>
</dbReference>
<name>A0A085MCC3_9BILA</name>
<dbReference type="Pfam" id="PF00488">
    <property type="entry name" value="MutS_V"/>
    <property type="match status" value="1"/>
</dbReference>
<keyword evidence="6" id="KW-0175">Coiled coil</keyword>
<dbReference type="Gene3D" id="3.30.420.110">
    <property type="entry name" value="MutS, connector domain"/>
    <property type="match status" value="1"/>
</dbReference>
<dbReference type="InterPro" id="IPR007860">
    <property type="entry name" value="DNA_mmatch_repair_MutS_con_dom"/>
</dbReference>
<evidence type="ECO:0000256" key="7">
    <source>
        <dbReference type="SAM" id="MobiDB-lite"/>
    </source>
</evidence>
<keyword evidence="11" id="KW-1185">Reference proteome</keyword>
<feature type="domain" description="DNA mismatch repair proteins mutS family" evidence="9">
    <location>
        <begin position="551"/>
        <end position="740"/>
    </location>
</feature>
<dbReference type="PANTHER" id="PTHR11361">
    <property type="entry name" value="DNA MISMATCH REPAIR PROTEIN MUTS FAMILY MEMBER"/>
    <property type="match status" value="1"/>
</dbReference>
<evidence type="ECO:0000256" key="3">
    <source>
        <dbReference type="ARBA" id="ARBA00022840"/>
    </source>
</evidence>
<dbReference type="AlphaFoldDB" id="A0A085MCC3"/>
<dbReference type="FunFam" id="3.30.420.110:FF:000003">
    <property type="entry name" value="mutS protein homolog 4"/>
    <property type="match status" value="1"/>
</dbReference>
<dbReference type="FunFam" id="3.40.50.300:FF:000870">
    <property type="entry name" value="MutS protein homolog 4"/>
    <property type="match status" value="1"/>
</dbReference>
<evidence type="ECO:0008006" key="12">
    <source>
        <dbReference type="Google" id="ProtNLM"/>
    </source>
</evidence>
<dbReference type="InterPro" id="IPR007696">
    <property type="entry name" value="DNA_mismatch_repair_MutS_core"/>
</dbReference>
<dbReference type="SUPFAM" id="SSF48334">
    <property type="entry name" value="DNA repair protein MutS, domain III"/>
    <property type="match status" value="1"/>
</dbReference>
<keyword evidence="5" id="KW-0469">Meiosis</keyword>
<dbReference type="InterPro" id="IPR027417">
    <property type="entry name" value="P-loop_NTPase"/>
</dbReference>